<accession>A0A451BRM4</accession>
<protein>
    <submittedName>
        <fullName evidence="1">Uncharacterized protein</fullName>
    </submittedName>
</protein>
<dbReference type="EMBL" id="CAADHB010000182">
    <property type="protein sequence ID" value="VFK80946.1"/>
    <property type="molecule type" value="Genomic_DNA"/>
</dbReference>
<dbReference type="AlphaFoldDB" id="A0A451BRM4"/>
<gene>
    <name evidence="1" type="ORF">BECKSD772D_GA0070982_11826</name>
</gene>
<proteinExistence type="predicted"/>
<reference evidence="1" key="1">
    <citation type="submission" date="2019-02" db="EMBL/GenBank/DDBJ databases">
        <authorList>
            <person name="Gruber-Vodicka R. H."/>
            <person name="Seah K. B. B."/>
        </authorList>
    </citation>
    <scope>NUCLEOTIDE SEQUENCE</scope>
    <source>
        <strain evidence="1">BECK_S127</strain>
    </source>
</reference>
<organism evidence="1">
    <name type="scientific">Candidatus Kentrum sp. SD</name>
    <dbReference type="NCBI Taxonomy" id="2126332"/>
    <lineage>
        <taxon>Bacteria</taxon>
        <taxon>Pseudomonadati</taxon>
        <taxon>Pseudomonadota</taxon>
        <taxon>Gammaproteobacteria</taxon>
        <taxon>Candidatus Kentrum</taxon>
    </lineage>
</organism>
<sequence length="48" mass="5589">MQAKQREAKTGIERYQTRLVDKFGDLPRLHCFSVVAVGFERLVFDDFA</sequence>
<name>A0A451BRM4_9GAMM</name>
<evidence type="ECO:0000313" key="1">
    <source>
        <dbReference type="EMBL" id="VFK80946.1"/>
    </source>
</evidence>